<feature type="signal peptide" evidence="2">
    <location>
        <begin position="1"/>
        <end position="22"/>
    </location>
</feature>
<feature type="compositionally biased region" description="Low complexity" evidence="1">
    <location>
        <begin position="339"/>
        <end position="351"/>
    </location>
</feature>
<name>A0A0N5C126_STREA</name>
<dbReference type="STRING" id="174720.A0A0N5C126"/>
<dbReference type="Proteomes" id="UP000046392">
    <property type="component" value="Unplaced"/>
</dbReference>
<dbReference type="AlphaFoldDB" id="A0A0N5C126"/>
<keyword evidence="3" id="KW-1185">Reference proteome</keyword>
<evidence type="ECO:0000313" key="3">
    <source>
        <dbReference type="Proteomes" id="UP000046392"/>
    </source>
</evidence>
<keyword evidence="2" id="KW-0732">Signal</keyword>
<feature type="region of interest" description="Disordered" evidence="1">
    <location>
        <begin position="301"/>
        <end position="321"/>
    </location>
</feature>
<evidence type="ECO:0000256" key="2">
    <source>
        <dbReference type="SAM" id="SignalP"/>
    </source>
</evidence>
<feature type="region of interest" description="Disordered" evidence="1">
    <location>
        <begin position="339"/>
        <end position="361"/>
    </location>
</feature>
<feature type="compositionally biased region" description="Polar residues" evidence="1">
    <location>
        <begin position="227"/>
        <end position="239"/>
    </location>
</feature>
<evidence type="ECO:0000256" key="1">
    <source>
        <dbReference type="SAM" id="MobiDB-lite"/>
    </source>
</evidence>
<sequence length="447" mass="50459">MKLSVKFIHIFLLFLAIDVILSQSMFDDLIEGALKLVKPIIETAKPIVEDIGRSAQKDNAENPLRDENILGIHPLANKNVPICKGNSRICQFISCSAHNFKYDSNFANLNLVAQLMGDKKMRKALSSNPETVTEVCQEQGLSETECKLFARGFSLMDNFITNLEGNEETFNNVTKHSTSNKNENLITSHPRLFDVPSRPVQDKEEYDMDLDDSQNIGDDYVNYQSSLPRTGSRNWSSKQKIVPLPRPTTSPIKPISTTHLKIKSISFGEQVPGKLSVPRAQLPSAKPGMVPIVPMNQPRVARRQVAKKPPVKKQTPTKVAPKRRNVKIVPIRVQPNKRNAAQVRNKNNNNRNQRRVPKSIDRDTLINNFVINLNNEMKQGRVKRSSDYYDELSSTSKKDNSFNNSENHKVDAIFYDDSQVDDYKKVPEDGATNNSSTLKQNCLQFLG</sequence>
<organism evidence="3 4">
    <name type="scientific">Strongyloides papillosus</name>
    <name type="common">Intestinal threadworm</name>
    <dbReference type="NCBI Taxonomy" id="174720"/>
    <lineage>
        <taxon>Eukaryota</taxon>
        <taxon>Metazoa</taxon>
        <taxon>Ecdysozoa</taxon>
        <taxon>Nematoda</taxon>
        <taxon>Chromadorea</taxon>
        <taxon>Rhabditida</taxon>
        <taxon>Tylenchina</taxon>
        <taxon>Panagrolaimomorpha</taxon>
        <taxon>Strongyloidoidea</taxon>
        <taxon>Strongyloididae</taxon>
        <taxon>Strongyloides</taxon>
    </lineage>
</organism>
<feature type="chain" id="PRO_5005895181" evidence="2">
    <location>
        <begin position="23"/>
        <end position="447"/>
    </location>
</feature>
<reference evidence="4" key="1">
    <citation type="submission" date="2017-02" db="UniProtKB">
        <authorList>
            <consortium name="WormBaseParasite"/>
        </authorList>
    </citation>
    <scope>IDENTIFICATION</scope>
</reference>
<accession>A0A0N5C126</accession>
<protein>
    <submittedName>
        <fullName evidence="4">CPG4 domain-containing protein</fullName>
    </submittedName>
</protein>
<feature type="region of interest" description="Disordered" evidence="1">
    <location>
        <begin position="227"/>
        <end position="254"/>
    </location>
</feature>
<evidence type="ECO:0000313" key="4">
    <source>
        <dbReference type="WBParaSite" id="SPAL_0001170400.1"/>
    </source>
</evidence>
<dbReference type="WBParaSite" id="SPAL_0001170400.1">
    <property type="protein sequence ID" value="SPAL_0001170400.1"/>
    <property type="gene ID" value="SPAL_0001170400"/>
</dbReference>
<feature type="compositionally biased region" description="Basic residues" evidence="1">
    <location>
        <begin position="301"/>
        <end position="311"/>
    </location>
</feature>
<proteinExistence type="predicted"/>